<proteinExistence type="predicted"/>
<keyword evidence="1" id="KW-1185">Reference proteome</keyword>
<sequence length="70" mass="7667">MGKSAFLFSDQRGTGGDRFSAYTSERHTSVTTLQCRYTSVPARFSASTLQCRHTSVSAHFSAGTLQCRTL</sequence>
<dbReference type="AlphaFoldDB" id="A0A183BPP5"/>
<accession>A0A183BPP5</accession>
<protein>
    <submittedName>
        <fullName evidence="2">Uncharacterized protein</fullName>
    </submittedName>
</protein>
<reference evidence="2" key="3">
    <citation type="submission" date="2016-06" db="UniProtKB">
        <authorList>
            <consortium name="WormBaseParasite"/>
        </authorList>
    </citation>
    <scope>IDENTIFICATION</scope>
</reference>
<dbReference type="Proteomes" id="UP000050741">
    <property type="component" value="Unassembled WGS sequence"/>
</dbReference>
<evidence type="ECO:0000313" key="1">
    <source>
        <dbReference type="Proteomes" id="UP000050741"/>
    </source>
</evidence>
<reference evidence="1" key="1">
    <citation type="submission" date="2013-12" db="EMBL/GenBank/DDBJ databases">
        <authorList>
            <person name="Aslett M."/>
        </authorList>
    </citation>
    <scope>NUCLEOTIDE SEQUENCE [LARGE SCALE GENOMIC DNA]</scope>
    <source>
        <strain evidence="1">Lindley</strain>
    </source>
</reference>
<organism evidence="1 2">
    <name type="scientific">Globodera pallida</name>
    <name type="common">Potato cyst nematode worm</name>
    <name type="synonym">Heterodera pallida</name>
    <dbReference type="NCBI Taxonomy" id="36090"/>
    <lineage>
        <taxon>Eukaryota</taxon>
        <taxon>Metazoa</taxon>
        <taxon>Ecdysozoa</taxon>
        <taxon>Nematoda</taxon>
        <taxon>Chromadorea</taxon>
        <taxon>Rhabditida</taxon>
        <taxon>Tylenchina</taxon>
        <taxon>Tylenchomorpha</taxon>
        <taxon>Tylenchoidea</taxon>
        <taxon>Heteroderidae</taxon>
        <taxon>Heteroderinae</taxon>
        <taxon>Globodera</taxon>
    </lineage>
</organism>
<dbReference type="WBParaSite" id="GPLIN_000258100">
    <property type="protein sequence ID" value="GPLIN_000258100"/>
    <property type="gene ID" value="GPLIN_000258100"/>
</dbReference>
<reference evidence="1" key="2">
    <citation type="submission" date="2014-05" db="EMBL/GenBank/DDBJ databases">
        <title>The genome and life-stage specific transcriptomes of Globodera pallida elucidate key aspects of plant parasitism by a cyst nematode.</title>
        <authorList>
            <person name="Cotton J.A."/>
            <person name="Lilley C.J."/>
            <person name="Jones L.M."/>
            <person name="Kikuchi T."/>
            <person name="Reid A.J."/>
            <person name="Thorpe P."/>
            <person name="Tsai I.J."/>
            <person name="Beasley H."/>
            <person name="Blok V."/>
            <person name="Cock P.J.A."/>
            <person name="Van den Akker S.E."/>
            <person name="Holroyd N."/>
            <person name="Hunt M."/>
            <person name="Mantelin S."/>
            <person name="Naghra H."/>
            <person name="Pain A."/>
            <person name="Palomares-Rius J.E."/>
            <person name="Zarowiecki M."/>
            <person name="Berriman M."/>
            <person name="Jones J.T."/>
            <person name="Urwin P.E."/>
        </authorList>
    </citation>
    <scope>NUCLEOTIDE SEQUENCE [LARGE SCALE GENOMIC DNA]</scope>
    <source>
        <strain evidence="1">Lindley</strain>
    </source>
</reference>
<evidence type="ECO:0000313" key="2">
    <source>
        <dbReference type="WBParaSite" id="GPLIN_000258100"/>
    </source>
</evidence>
<name>A0A183BPP5_GLOPA</name>